<keyword evidence="1" id="KW-0175">Coiled coil</keyword>
<dbReference type="NCBIfam" id="TIGR02231">
    <property type="entry name" value="mucoidy inhibitor MuiA family protein"/>
    <property type="match status" value="1"/>
</dbReference>
<keyword evidence="5" id="KW-1185">Reference proteome</keyword>
<dbReference type="PANTHER" id="PTHR31005:SF8">
    <property type="entry name" value="DUF4139 DOMAIN-CONTAINING PROTEIN"/>
    <property type="match status" value="1"/>
</dbReference>
<dbReference type="InterPro" id="IPR025554">
    <property type="entry name" value="DUF4140"/>
</dbReference>
<sequence length="562" mass="62336">MSQEHIHEFNLTDCPVTEVKVFNQAAEVKRILKVTLKEGEQRIILRKLPSTIVADSARVSGESESNVTVLEVSLVLTTQQVQNDQTRANGLTNDIQEQETKLKEIDNAIVRVQHKQALIENYSQSITNVPIQPEGPGDLLAQMTSEATLDKITNFLSFYGNNLNKVEEELEQLNKERTKVNDQLSELKANLAKEKPPTTNEPLRELTVLLQQHSSAHDLETQLEIVYLVSSASWNPSYDVRVQSDQDAVQVTYYGIIEQRTGEAWKNAKILLSTSDPSTSCEPPTMSGMTLGYKVERNMRQKKKAMPMMSMLPQMKNLSFGAAPPSITQDVASAEQGALSATFAVPRTATINSGDQQKKVTIGVIDINDCTFQYRSVPKLEQSAFLKAKCINNSPYTLLKGPTSVFFDGDFVSTSELDDPVAPGQEFETYLGVDPSVKISYRHPNKFAQSRGLLKSTTLNQVNRSITVHNKKKTPISILIVDQVPISTNEVNKVVILEPDFKAAKEINSKVEADGGGAVDVNIKLTELIEWDVSHVAASQKITLPLQYTIEVPSDVVIMNDY</sequence>
<evidence type="ECO:0000259" key="3">
    <source>
        <dbReference type="Pfam" id="PF13600"/>
    </source>
</evidence>
<dbReference type="EMBL" id="JAOPGA020000603">
    <property type="protein sequence ID" value="KAL0479785.1"/>
    <property type="molecule type" value="Genomic_DNA"/>
</dbReference>
<dbReference type="PANTHER" id="PTHR31005">
    <property type="entry name" value="DUF4139 DOMAIN-CONTAINING PROTEIN"/>
    <property type="match status" value="1"/>
</dbReference>
<name>A0AAW2YRL7_9EUKA</name>
<dbReference type="InterPro" id="IPR037291">
    <property type="entry name" value="DUF4139"/>
</dbReference>
<dbReference type="Proteomes" id="UP001431209">
    <property type="component" value="Unassembled WGS sequence"/>
</dbReference>
<evidence type="ECO:0000256" key="1">
    <source>
        <dbReference type="SAM" id="Coils"/>
    </source>
</evidence>
<dbReference type="Pfam" id="PF13600">
    <property type="entry name" value="DUF4140"/>
    <property type="match status" value="1"/>
</dbReference>
<evidence type="ECO:0008006" key="6">
    <source>
        <dbReference type="Google" id="ProtNLM"/>
    </source>
</evidence>
<proteinExistence type="predicted"/>
<dbReference type="Pfam" id="PF13598">
    <property type="entry name" value="DUF4139"/>
    <property type="match status" value="1"/>
</dbReference>
<comment type="caution">
    <text evidence="4">The sequence shown here is derived from an EMBL/GenBank/DDBJ whole genome shotgun (WGS) entry which is preliminary data.</text>
</comment>
<organism evidence="4 5">
    <name type="scientific">Acrasis kona</name>
    <dbReference type="NCBI Taxonomy" id="1008807"/>
    <lineage>
        <taxon>Eukaryota</taxon>
        <taxon>Discoba</taxon>
        <taxon>Heterolobosea</taxon>
        <taxon>Tetramitia</taxon>
        <taxon>Eutetramitia</taxon>
        <taxon>Acrasidae</taxon>
        <taxon>Acrasis</taxon>
    </lineage>
</organism>
<reference evidence="4 5" key="1">
    <citation type="submission" date="2024-03" db="EMBL/GenBank/DDBJ databases">
        <title>The Acrasis kona genome and developmental transcriptomes reveal deep origins of eukaryotic multicellular pathways.</title>
        <authorList>
            <person name="Sheikh S."/>
            <person name="Fu C.-J."/>
            <person name="Brown M.W."/>
            <person name="Baldauf S.L."/>
        </authorList>
    </citation>
    <scope>NUCLEOTIDE SEQUENCE [LARGE SCALE GENOMIC DNA]</scope>
    <source>
        <strain evidence="4 5">ATCC MYA-3509</strain>
    </source>
</reference>
<evidence type="ECO:0000259" key="2">
    <source>
        <dbReference type="Pfam" id="PF13598"/>
    </source>
</evidence>
<feature type="coiled-coil region" evidence="1">
    <location>
        <begin position="81"/>
        <end position="115"/>
    </location>
</feature>
<evidence type="ECO:0000313" key="4">
    <source>
        <dbReference type="EMBL" id="KAL0479785.1"/>
    </source>
</evidence>
<feature type="domain" description="DUF4140" evidence="3">
    <location>
        <begin position="19"/>
        <end position="118"/>
    </location>
</feature>
<accession>A0AAW2YRL7</accession>
<evidence type="ECO:0000313" key="5">
    <source>
        <dbReference type="Proteomes" id="UP001431209"/>
    </source>
</evidence>
<feature type="domain" description="DUF4139" evidence="2">
    <location>
        <begin position="223"/>
        <end position="553"/>
    </location>
</feature>
<gene>
    <name evidence="4" type="ORF">AKO1_007418</name>
</gene>
<protein>
    <recommendedName>
        <fullName evidence="6">Mucoidy inhibitor MuiA family protein</fullName>
    </recommendedName>
</protein>
<dbReference type="InterPro" id="IPR011935">
    <property type="entry name" value="CHP02231"/>
</dbReference>
<feature type="coiled-coil region" evidence="1">
    <location>
        <begin position="156"/>
        <end position="190"/>
    </location>
</feature>
<dbReference type="AlphaFoldDB" id="A0AAW2YRL7"/>